<dbReference type="EMBL" id="OU895877">
    <property type="protein sequence ID" value="CAG9800161.1"/>
    <property type="molecule type" value="Genomic_DNA"/>
</dbReference>
<comment type="similarity">
    <text evidence="2 9">Belongs to the G-protein coupled receptor 1 family.</text>
</comment>
<reference evidence="12" key="2">
    <citation type="submission" date="2022-10" db="EMBL/GenBank/DDBJ databases">
        <authorList>
            <consortium name="ENA_rothamsted_submissions"/>
            <consortium name="culmorum"/>
            <person name="King R."/>
        </authorList>
    </citation>
    <scope>NUCLEOTIDE SEQUENCE</scope>
</reference>
<feature type="transmembrane region" description="Helical" evidence="10">
    <location>
        <begin position="251"/>
        <end position="272"/>
    </location>
</feature>
<keyword evidence="8 9" id="KW-0807">Transducer</keyword>
<feature type="domain" description="G-protein coupled receptors family 1 profile" evidence="11">
    <location>
        <begin position="45"/>
        <end position="312"/>
    </location>
</feature>
<dbReference type="GO" id="GO:0005886">
    <property type="term" value="C:plasma membrane"/>
    <property type="evidence" value="ECO:0007669"/>
    <property type="project" value="TreeGrafter"/>
</dbReference>
<keyword evidence="13" id="KW-1185">Reference proteome</keyword>
<dbReference type="Gene3D" id="1.20.1070.10">
    <property type="entry name" value="Rhodopsin 7-helix transmembrane proteins"/>
    <property type="match status" value="1"/>
</dbReference>
<keyword evidence="3 9" id="KW-0812">Transmembrane</keyword>
<accession>A0A9N9RP86</accession>
<protein>
    <recommendedName>
        <fullName evidence="11">G-protein coupled receptors family 1 profile domain-containing protein</fullName>
    </recommendedName>
</protein>
<feature type="transmembrane region" description="Helical" evidence="10">
    <location>
        <begin position="292"/>
        <end position="315"/>
    </location>
</feature>
<dbReference type="PROSITE" id="PS00237">
    <property type="entry name" value="G_PROTEIN_RECEP_F1_1"/>
    <property type="match status" value="1"/>
</dbReference>
<evidence type="ECO:0000256" key="1">
    <source>
        <dbReference type="ARBA" id="ARBA00004141"/>
    </source>
</evidence>
<dbReference type="GO" id="GO:0008188">
    <property type="term" value="F:neuropeptide receptor activity"/>
    <property type="evidence" value="ECO:0007669"/>
    <property type="project" value="TreeGrafter"/>
</dbReference>
<feature type="transmembrane region" description="Helical" evidence="10">
    <location>
        <begin position="110"/>
        <end position="128"/>
    </location>
</feature>
<dbReference type="PRINTS" id="PR00237">
    <property type="entry name" value="GPCRRHODOPSN"/>
</dbReference>
<dbReference type="InterPro" id="IPR000276">
    <property type="entry name" value="GPCR_Rhodpsn"/>
</dbReference>
<dbReference type="PANTHER" id="PTHR45695:SF24">
    <property type="entry name" value="NEUROPEPTIDE CCHAMIDE-2 RECEPTOR"/>
    <property type="match status" value="1"/>
</dbReference>
<evidence type="ECO:0000256" key="6">
    <source>
        <dbReference type="ARBA" id="ARBA00023136"/>
    </source>
</evidence>
<dbReference type="Pfam" id="PF00001">
    <property type="entry name" value="7tm_1"/>
    <property type="match status" value="1"/>
</dbReference>
<reference evidence="12" key="1">
    <citation type="submission" date="2022-01" db="EMBL/GenBank/DDBJ databases">
        <authorList>
            <person name="King R."/>
        </authorList>
    </citation>
    <scope>NUCLEOTIDE SEQUENCE</scope>
</reference>
<keyword evidence="4 10" id="KW-1133">Transmembrane helix</keyword>
<organism evidence="12 13">
    <name type="scientific">Chironomus riparius</name>
    <dbReference type="NCBI Taxonomy" id="315576"/>
    <lineage>
        <taxon>Eukaryota</taxon>
        <taxon>Metazoa</taxon>
        <taxon>Ecdysozoa</taxon>
        <taxon>Arthropoda</taxon>
        <taxon>Hexapoda</taxon>
        <taxon>Insecta</taxon>
        <taxon>Pterygota</taxon>
        <taxon>Neoptera</taxon>
        <taxon>Endopterygota</taxon>
        <taxon>Diptera</taxon>
        <taxon>Nematocera</taxon>
        <taxon>Chironomoidea</taxon>
        <taxon>Chironomidae</taxon>
        <taxon>Chironominae</taxon>
        <taxon>Chironomus</taxon>
    </lineage>
</organism>
<gene>
    <name evidence="12" type="ORF">CHIRRI_LOCUS3111</name>
</gene>
<dbReference type="InterPro" id="IPR017452">
    <property type="entry name" value="GPCR_Rhodpsn_7TM"/>
</dbReference>
<dbReference type="AlphaFoldDB" id="A0A9N9RP86"/>
<dbReference type="Proteomes" id="UP001153620">
    <property type="component" value="Chromosome 1"/>
</dbReference>
<evidence type="ECO:0000313" key="13">
    <source>
        <dbReference type="Proteomes" id="UP001153620"/>
    </source>
</evidence>
<evidence type="ECO:0000256" key="5">
    <source>
        <dbReference type="ARBA" id="ARBA00023040"/>
    </source>
</evidence>
<name>A0A9N9RP86_9DIPT</name>
<keyword evidence="7 9" id="KW-0675">Receptor</keyword>
<feature type="transmembrane region" description="Helical" evidence="10">
    <location>
        <begin position="29"/>
        <end position="54"/>
    </location>
</feature>
<evidence type="ECO:0000256" key="2">
    <source>
        <dbReference type="ARBA" id="ARBA00010663"/>
    </source>
</evidence>
<keyword evidence="6 10" id="KW-0472">Membrane</keyword>
<feature type="transmembrane region" description="Helical" evidence="10">
    <location>
        <begin position="194"/>
        <end position="220"/>
    </location>
</feature>
<sequence length="369" mass="42352">MDNFSDYISNRSADEDLDFVPYSARLETYLVPILFSVIFIVGIIGNWTVCIIFIKHPSMRNVPNTYIFSLAFGDLLVILIAVPCAGLIFVYDRWPWDGEIGEIICRASEFAKDVSIGVSIFTLVALAFDRYTGIVNPLKKLRARSKMVIVIIGFIWVMAVIFALPAVIVSKVLTSKNNQNVKYCWPFGDYGKTYIKYITVIKASIYYFLPLSIIGILYTLMAKQLHTSAREVQTIAGNQLRNPQAQNRRHVARMVIVFILVFIICFLPHWIFQLWFQLSDDAEENYNMTWHILKIAGFSLSFINSTVNPLALYFVSSLFRTHFHNYLCCKSYPVEHNVSFCRNFSKYKSHDVVKNPVTTIIDATEYTIN</sequence>
<dbReference type="SUPFAM" id="SSF81321">
    <property type="entry name" value="Family A G protein-coupled receptor-like"/>
    <property type="match status" value="1"/>
</dbReference>
<evidence type="ECO:0000259" key="11">
    <source>
        <dbReference type="PROSITE" id="PS50262"/>
    </source>
</evidence>
<dbReference type="PROSITE" id="PS50262">
    <property type="entry name" value="G_PROTEIN_RECEP_F1_2"/>
    <property type="match status" value="1"/>
</dbReference>
<evidence type="ECO:0000256" key="3">
    <source>
        <dbReference type="ARBA" id="ARBA00022692"/>
    </source>
</evidence>
<dbReference type="PANTHER" id="PTHR45695">
    <property type="entry name" value="LEUCOKININ RECEPTOR-RELATED"/>
    <property type="match status" value="1"/>
</dbReference>
<evidence type="ECO:0000256" key="9">
    <source>
        <dbReference type="RuleBase" id="RU000688"/>
    </source>
</evidence>
<comment type="subcellular location">
    <subcellularLocation>
        <location evidence="1">Membrane</location>
        <topology evidence="1">Multi-pass membrane protein</topology>
    </subcellularLocation>
</comment>
<feature type="transmembrane region" description="Helical" evidence="10">
    <location>
        <begin position="148"/>
        <end position="174"/>
    </location>
</feature>
<evidence type="ECO:0000256" key="7">
    <source>
        <dbReference type="ARBA" id="ARBA00023170"/>
    </source>
</evidence>
<keyword evidence="5 9" id="KW-0297">G-protein coupled receptor</keyword>
<proteinExistence type="inferred from homology"/>
<evidence type="ECO:0000256" key="4">
    <source>
        <dbReference type="ARBA" id="ARBA00022989"/>
    </source>
</evidence>
<dbReference type="OrthoDB" id="10049706at2759"/>
<evidence type="ECO:0000256" key="8">
    <source>
        <dbReference type="ARBA" id="ARBA00023224"/>
    </source>
</evidence>
<feature type="transmembrane region" description="Helical" evidence="10">
    <location>
        <begin position="66"/>
        <end position="90"/>
    </location>
</feature>
<evidence type="ECO:0000313" key="12">
    <source>
        <dbReference type="EMBL" id="CAG9800161.1"/>
    </source>
</evidence>
<evidence type="ECO:0000256" key="10">
    <source>
        <dbReference type="SAM" id="Phobius"/>
    </source>
</evidence>